<dbReference type="EMBL" id="CP002541">
    <property type="protein sequence ID" value="ADY12125.1"/>
    <property type="molecule type" value="Genomic_DNA"/>
</dbReference>
<proteinExistence type="predicted"/>
<dbReference type="HOGENOM" id="CLU_3205398_0_0_12"/>
<evidence type="ECO:0000313" key="1">
    <source>
        <dbReference type="EMBL" id="ADY12125.1"/>
    </source>
</evidence>
<sequence>MRGATRHATGGNWRVGVYFFISLYEHIDYTLLMLPIGYHQYNCFQ</sequence>
<protein>
    <submittedName>
        <fullName evidence="1">Uncharacterized protein</fullName>
    </submittedName>
</protein>
<organism evidence="1 2">
    <name type="scientific">Sphaerochaeta globosa (strain ATCC BAA-1886 / DSM 22777 / Buddy)</name>
    <name type="common">Spirochaeta sp. (strain Buddy)</name>
    <dbReference type="NCBI Taxonomy" id="158189"/>
    <lineage>
        <taxon>Bacteria</taxon>
        <taxon>Pseudomonadati</taxon>
        <taxon>Spirochaetota</taxon>
        <taxon>Spirochaetia</taxon>
        <taxon>Spirochaetales</taxon>
        <taxon>Sphaerochaetaceae</taxon>
        <taxon>Sphaerochaeta</taxon>
    </lineage>
</organism>
<evidence type="ECO:0000313" key="2">
    <source>
        <dbReference type="Proteomes" id="UP000008466"/>
    </source>
</evidence>
<name>F0RU39_SPHGB</name>
<reference evidence="2" key="1">
    <citation type="submission" date="2011-02" db="EMBL/GenBank/DDBJ databases">
        <title>Complete sequence of Spirochaeta sp. Buddy.</title>
        <authorList>
            <person name="Lucas S."/>
            <person name="Copeland A."/>
            <person name="Lapidus A."/>
            <person name="Cheng J.-F."/>
            <person name="Goodwin L."/>
            <person name="Pitluck S."/>
            <person name="Zeytun A."/>
            <person name="Detter J.C."/>
            <person name="Han C."/>
            <person name="Tapia R."/>
            <person name="Land M."/>
            <person name="Hauser L."/>
            <person name="Kyrpides N."/>
            <person name="Ivanova N."/>
            <person name="Mikhailova N."/>
            <person name="Pagani I."/>
            <person name="Ritalahti K.M."/>
            <person name="Loeffler F.E."/>
            <person name="Woyke T."/>
        </authorList>
    </citation>
    <scope>NUCLEOTIDE SEQUENCE [LARGE SCALE GENOMIC DNA]</scope>
    <source>
        <strain evidence="2">ATCC BAA-1886 / DSM 22777 / Buddy</strain>
    </source>
</reference>
<accession>F0RU39</accession>
<dbReference type="Proteomes" id="UP000008466">
    <property type="component" value="Chromosome"/>
</dbReference>
<dbReference type="KEGG" id="sbu:SpiBuddy_0287"/>
<dbReference type="STRING" id="158189.SpiBuddy_0287"/>
<keyword evidence="2" id="KW-1185">Reference proteome</keyword>
<gene>
    <name evidence="1" type="ordered locus">SpiBuddy_0287</name>
</gene>
<dbReference type="AlphaFoldDB" id="F0RU39"/>